<protein>
    <recommendedName>
        <fullName evidence="2">NACHT domain-containing protein</fullName>
    </recommendedName>
</protein>
<comment type="caution">
    <text evidence="3">The sequence shown here is derived from an EMBL/GenBank/DDBJ whole genome shotgun (WGS) entry which is preliminary data.</text>
</comment>
<dbReference type="InterPro" id="IPR007111">
    <property type="entry name" value="NACHT_NTPase"/>
</dbReference>
<dbReference type="InterPro" id="IPR056884">
    <property type="entry name" value="NPHP3-like_N"/>
</dbReference>
<feature type="non-terminal residue" evidence="3">
    <location>
        <position position="561"/>
    </location>
</feature>
<dbReference type="PANTHER" id="PTHR10039:SF16">
    <property type="entry name" value="GPI INOSITOL-DEACYLASE"/>
    <property type="match status" value="1"/>
</dbReference>
<gene>
    <name evidence="3" type="ORF">B0F90DRAFT_1941132</name>
</gene>
<evidence type="ECO:0000313" key="3">
    <source>
        <dbReference type="EMBL" id="KAI0293306.1"/>
    </source>
</evidence>
<dbReference type="AlphaFoldDB" id="A0AAD4QGC0"/>
<organism evidence="3 4">
    <name type="scientific">Multifurca ochricompacta</name>
    <dbReference type="NCBI Taxonomy" id="376703"/>
    <lineage>
        <taxon>Eukaryota</taxon>
        <taxon>Fungi</taxon>
        <taxon>Dikarya</taxon>
        <taxon>Basidiomycota</taxon>
        <taxon>Agaricomycotina</taxon>
        <taxon>Agaricomycetes</taxon>
        <taxon>Russulales</taxon>
        <taxon>Russulaceae</taxon>
        <taxon>Multifurca</taxon>
    </lineage>
</organism>
<dbReference type="InterPro" id="IPR027417">
    <property type="entry name" value="P-loop_NTPase"/>
</dbReference>
<name>A0AAD4QGC0_9AGAM</name>
<feature type="domain" description="NACHT" evidence="2">
    <location>
        <begin position="325"/>
        <end position="477"/>
    </location>
</feature>
<evidence type="ECO:0000259" key="2">
    <source>
        <dbReference type="PROSITE" id="PS50837"/>
    </source>
</evidence>
<evidence type="ECO:0000313" key="4">
    <source>
        <dbReference type="Proteomes" id="UP001203297"/>
    </source>
</evidence>
<dbReference type="Pfam" id="PF17109">
    <property type="entry name" value="Goodbye"/>
    <property type="match status" value="1"/>
</dbReference>
<dbReference type="InterPro" id="IPR031350">
    <property type="entry name" value="Goodbye_dom"/>
</dbReference>
<reference evidence="3" key="1">
    <citation type="journal article" date="2022" name="New Phytol.">
        <title>Evolutionary transition to the ectomycorrhizal habit in the genomes of a hyperdiverse lineage of mushroom-forming fungi.</title>
        <authorList>
            <person name="Looney B."/>
            <person name="Miyauchi S."/>
            <person name="Morin E."/>
            <person name="Drula E."/>
            <person name="Courty P.E."/>
            <person name="Kohler A."/>
            <person name="Kuo A."/>
            <person name="LaButti K."/>
            <person name="Pangilinan J."/>
            <person name="Lipzen A."/>
            <person name="Riley R."/>
            <person name="Andreopoulos W."/>
            <person name="He G."/>
            <person name="Johnson J."/>
            <person name="Nolan M."/>
            <person name="Tritt A."/>
            <person name="Barry K.W."/>
            <person name="Grigoriev I.V."/>
            <person name="Nagy L.G."/>
            <person name="Hibbett D."/>
            <person name="Henrissat B."/>
            <person name="Matheny P.B."/>
            <person name="Labbe J."/>
            <person name="Martin F.M."/>
        </authorList>
    </citation>
    <scope>NUCLEOTIDE SEQUENCE</scope>
    <source>
        <strain evidence="3">BPL690</strain>
    </source>
</reference>
<dbReference type="PROSITE" id="PS50837">
    <property type="entry name" value="NACHT"/>
    <property type="match status" value="1"/>
</dbReference>
<dbReference type="EMBL" id="WTXG01000099">
    <property type="protein sequence ID" value="KAI0293306.1"/>
    <property type="molecule type" value="Genomic_DNA"/>
</dbReference>
<sequence length="561" mass="63102">MHSMSQNTPITASTAHFQSIFDHALKAYKKQTKCDLITHPLAVQFQSCDSPTAVMAMLQTQVHEFNQSKGSNEKWNKWLSPTINVLYAFSATLGEGVGLVFSPAKVIFAGIGVLLLAAKDVSSSQDALGNLFERIENFFKRLETYTEVPQTTAMTDIIVKIMVEVLCILAIATKDIKQGSASESVHRKTHMVTHSYLEKYLKRLAGRADIEDALGRLDKLTHDEVLMATAQILKLSHIVDSKVTSVDDKVKVIIDHGKEVKVFMQQTSNTVDQVKRNQLRQDLQRWLSPPDPSTNHNIARGTHHTGTASWFFEGSTFKDWKSSGSLLWVHGKPGSGKSILCSTIIQDIELMCEAGLASMAYFYFDFRDTTKQDLHNLLPSLLIQLSAMSDPCCDILSRMYSAHKNGMRHPSDQVLIKCLKEMTSLPNQEPIYIIMDALDECSNTSGMPTPREQVLDLIKNLIGLSLPNLRICVTSRPEIDIRSSLEPLTPLHVSLHDQSGQKKDIVDYVRSVVQSDTKMRRWRQEDKTLVVETLSERADGMFRWVFCQLETLRHCLPPSVR</sequence>
<keyword evidence="4" id="KW-1185">Reference proteome</keyword>
<dbReference type="SUPFAM" id="SSF52540">
    <property type="entry name" value="P-loop containing nucleoside triphosphate hydrolases"/>
    <property type="match status" value="1"/>
</dbReference>
<dbReference type="PANTHER" id="PTHR10039">
    <property type="entry name" value="AMELOGENIN"/>
    <property type="match status" value="1"/>
</dbReference>
<dbReference type="Proteomes" id="UP001203297">
    <property type="component" value="Unassembled WGS sequence"/>
</dbReference>
<accession>A0AAD4QGC0</accession>
<evidence type="ECO:0000256" key="1">
    <source>
        <dbReference type="ARBA" id="ARBA00022737"/>
    </source>
</evidence>
<dbReference type="Gene3D" id="3.40.50.300">
    <property type="entry name" value="P-loop containing nucleotide triphosphate hydrolases"/>
    <property type="match status" value="1"/>
</dbReference>
<keyword evidence="1" id="KW-0677">Repeat</keyword>
<proteinExistence type="predicted"/>
<dbReference type="Pfam" id="PF24883">
    <property type="entry name" value="NPHP3_N"/>
    <property type="match status" value="1"/>
</dbReference>